<dbReference type="RefSeq" id="XP_067823312.1">
    <property type="nucleotide sequence ID" value="XM_067964009.1"/>
</dbReference>
<dbReference type="Proteomes" id="UP000294530">
    <property type="component" value="Unassembled WGS sequence"/>
</dbReference>
<gene>
    <name evidence="2" type="ORF">CCR75_005935</name>
</gene>
<feature type="transmembrane region" description="Helical" evidence="1">
    <location>
        <begin position="68"/>
        <end position="89"/>
    </location>
</feature>
<dbReference type="EMBL" id="SHOA02000009">
    <property type="protein sequence ID" value="TDH73814.1"/>
    <property type="molecule type" value="Genomic_DNA"/>
</dbReference>
<name>A0A976IL33_BRELC</name>
<dbReference type="OrthoDB" id="115174at2759"/>
<keyword evidence="1" id="KW-0812">Transmembrane</keyword>
<comment type="caution">
    <text evidence="2">The sequence shown here is derived from an EMBL/GenBank/DDBJ whole genome shotgun (WGS) entry which is preliminary data.</text>
</comment>
<dbReference type="KEGG" id="blac:94349680"/>
<keyword evidence="1" id="KW-1133">Transmembrane helix</keyword>
<dbReference type="GeneID" id="94349680"/>
<evidence type="ECO:0000313" key="2">
    <source>
        <dbReference type="EMBL" id="TDH73814.1"/>
    </source>
</evidence>
<keyword evidence="3" id="KW-1185">Reference proteome</keyword>
<keyword evidence="1" id="KW-0472">Membrane</keyword>
<accession>A0A976IL33</accession>
<evidence type="ECO:0000256" key="1">
    <source>
        <dbReference type="SAM" id="Phobius"/>
    </source>
</evidence>
<evidence type="ECO:0000313" key="3">
    <source>
        <dbReference type="Proteomes" id="UP000294530"/>
    </source>
</evidence>
<feature type="transmembrane region" description="Helical" evidence="1">
    <location>
        <begin position="31"/>
        <end position="56"/>
    </location>
</feature>
<proteinExistence type="predicted"/>
<sequence length="109" mass="12012">MLEKLCISTHLGRKLLGLIGTLPTVIRRKTFSYFVVEIFVLTSSYGGGFGTIPAFMTDMFGAYNIGPLHGIILTSVAFGAMVGGITFNIRRWNTSCNLALITEMIIRNY</sequence>
<protein>
    <submittedName>
        <fullName evidence="2">Uncharacterized protein</fullName>
    </submittedName>
</protein>
<dbReference type="AlphaFoldDB" id="A0A976IL33"/>
<reference evidence="2 3" key="1">
    <citation type="journal article" date="2021" name="Genome Biol.">
        <title>AFLAP: assembly-free linkage analysis pipeline using k-mers from genome sequencing data.</title>
        <authorList>
            <person name="Fletcher K."/>
            <person name="Zhang L."/>
            <person name="Gil J."/>
            <person name="Han R."/>
            <person name="Cavanaugh K."/>
            <person name="Michelmore R."/>
        </authorList>
    </citation>
    <scope>NUCLEOTIDE SEQUENCE [LARGE SCALE GENOMIC DNA]</scope>
    <source>
        <strain evidence="2 3">SF5</strain>
    </source>
</reference>
<organism evidence="2 3">
    <name type="scientific">Bremia lactucae</name>
    <name type="common">Lettuce downy mildew</name>
    <dbReference type="NCBI Taxonomy" id="4779"/>
    <lineage>
        <taxon>Eukaryota</taxon>
        <taxon>Sar</taxon>
        <taxon>Stramenopiles</taxon>
        <taxon>Oomycota</taxon>
        <taxon>Peronosporomycetes</taxon>
        <taxon>Peronosporales</taxon>
        <taxon>Peronosporaceae</taxon>
        <taxon>Bremia</taxon>
    </lineage>
</organism>